<dbReference type="eggNOG" id="COG1262">
    <property type="taxonomic scope" value="Bacteria"/>
</dbReference>
<feature type="compositionally biased region" description="Acidic residues" evidence="1">
    <location>
        <begin position="70"/>
        <end position="80"/>
    </location>
</feature>
<dbReference type="InterPro" id="IPR042095">
    <property type="entry name" value="SUMF_sf"/>
</dbReference>
<proteinExistence type="predicted"/>
<dbReference type="EMBL" id="CP002546">
    <property type="protein sequence ID" value="ADY57908.1"/>
    <property type="molecule type" value="Genomic_DNA"/>
</dbReference>
<organism evidence="4 5">
    <name type="scientific">Rubinisphaera brasiliensis (strain ATCC 49424 / DSM 5305 / JCM 21570 / IAM 15109 / NBRC 103401 / IFAM 1448)</name>
    <name type="common">Planctomyces brasiliensis</name>
    <dbReference type="NCBI Taxonomy" id="756272"/>
    <lineage>
        <taxon>Bacteria</taxon>
        <taxon>Pseudomonadati</taxon>
        <taxon>Planctomycetota</taxon>
        <taxon>Planctomycetia</taxon>
        <taxon>Planctomycetales</taxon>
        <taxon>Planctomycetaceae</taxon>
        <taxon>Rubinisphaera</taxon>
    </lineage>
</organism>
<dbReference type="Proteomes" id="UP000006860">
    <property type="component" value="Chromosome"/>
</dbReference>
<dbReference type="InterPro" id="IPR051043">
    <property type="entry name" value="Sulfatase_Mod_Factor_Kinase"/>
</dbReference>
<feature type="region of interest" description="Disordered" evidence="1">
    <location>
        <begin position="67"/>
        <end position="87"/>
    </location>
</feature>
<dbReference type="Pfam" id="PF03781">
    <property type="entry name" value="FGE-sulfatase"/>
    <property type="match status" value="1"/>
</dbReference>
<name>F0SPK4_RUBBR</name>
<dbReference type="STRING" id="756272.Plabr_0279"/>
<evidence type="ECO:0000256" key="1">
    <source>
        <dbReference type="SAM" id="MobiDB-lite"/>
    </source>
</evidence>
<feature type="signal peptide" evidence="2">
    <location>
        <begin position="1"/>
        <end position="29"/>
    </location>
</feature>
<dbReference type="PANTHER" id="PTHR23150:SF19">
    <property type="entry name" value="FORMYLGLYCINE-GENERATING ENZYME"/>
    <property type="match status" value="1"/>
</dbReference>
<dbReference type="RefSeq" id="WP_013626652.1">
    <property type="nucleotide sequence ID" value="NC_015174.1"/>
</dbReference>
<feature type="chain" id="PRO_5003257199" evidence="2">
    <location>
        <begin position="30"/>
        <end position="351"/>
    </location>
</feature>
<sequence>MPVRFHQTKCLVLAAVAAAQLVAVSAVRAEDKSDADSASDMQPYTVTIPYTDVNFDMVPIPGGVYTMGSPEDEAERQDDEGPQHPVQIEPFWMGKCEVTWDEYDTYRYKLDTQRRLLMGEDETERDKKADAVTRPTKEYTDMTFGMGHDGYPATCMTQLAAKSYCEWLTEITGEYYRLPTEAEWEYACRAGTTSAYSFGDNPDDLDDYAWYWENSDEQYQKVGQKKPNPWGLHDMHGNVAEWCLDQYVPDFYTQFKGDKPAVFPVAVPKTLYPRVVRGGSWDDDPDYLRSASRQKSDPLWKVRDPQLPKSMWYHTDAQHVGFRVVRPLKRPSEETIKKNIMYPDPPPELVK</sequence>
<accession>F0SPK4</accession>
<feature type="domain" description="Sulfatase-modifying factor enzyme-like" evidence="3">
    <location>
        <begin position="56"/>
        <end position="297"/>
    </location>
</feature>
<evidence type="ECO:0000259" key="3">
    <source>
        <dbReference type="Pfam" id="PF03781"/>
    </source>
</evidence>
<dbReference type="HOGENOM" id="CLU_012431_2_0_0"/>
<reference evidence="5" key="1">
    <citation type="submission" date="2011-02" db="EMBL/GenBank/DDBJ databases">
        <title>The complete genome of Planctomyces brasiliensis DSM 5305.</title>
        <authorList>
            <person name="Lucas S."/>
            <person name="Copeland A."/>
            <person name="Lapidus A."/>
            <person name="Bruce D."/>
            <person name="Goodwin L."/>
            <person name="Pitluck S."/>
            <person name="Kyrpides N."/>
            <person name="Mavromatis K."/>
            <person name="Pagani I."/>
            <person name="Ivanova N."/>
            <person name="Ovchinnikova G."/>
            <person name="Lu M."/>
            <person name="Detter J.C."/>
            <person name="Han C."/>
            <person name="Land M."/>
            <person name="Hauser L."/>
            <person name="Markowitz V."/>
            <person name="Cheng J.-F."/>
            <person name="Hugenholtz P."/>
            <person name="Woyke T."/>
            <person name="Wu D."/>
            <person name="Tindall B."/>
            <person name="Pomrenke H.G."/>
            <person name="Brambilla E."/>
            <person name="Klenk H.-P."/>
            <person name="Eisen J.A."/>
        </authorList>
    </citation>
    <scope>NUCLEOTIDE SEQUENCE [LARGE SCALE GENOMIC DNA]</scope>
    <source>
        <strain evidence="5">ATCC 49424 / DSM 5305 / JCM 21570 / NBRC 103401 / IFAM 1448</strain>
    </source>
</reference>
<dbReference type="OrthoDB" id="9812426at2"/>
<dbReference type="SUPFAM" id="SSF56436">
    <property type="entry name" value="C-type lectin-like"/>
    <property type="match status" value="1"/>
</dbReference>
<dbReference type="InterPro" id="IPR005532">
    <property type="entry name" value="SUMF_dom"/>
</dbReference>
<evidence type="ECO:0000313" key="5">
    <source>
        <dbReference type="Proteomes" id="UP000006860"/>
    </source>
</evidence>
<dbReference type="AlphaFoldDB" id="F0SPK4"/>
<dbReference type="KEGG" id="pbs:Plabr_0279"/>
<gene>
    <name evidence="4" type="ordered locus">Plabr_0279</name>
</gene>
<protein>
    <submittedName>
        <fullName evidence="4">Sulphatase-modifying factor protein</fullName>
    </submittedName>
</protein>
<dbReference type="InterPro" id="IPR016187">
    <property type="entry name" value="CTDL_fold"/>
</dbReference>
<keyword evidence="2" id="KW-0732">Signal</keyword>
<dbReference type="PANTHER" id="PTHR23150">
    <property type="entry name" value="SULFATASE MODIFYING FACTOR 1, 2"/>
    <property type="match status" value="1"/>
</dbReference>
<dbReference type="GO" id="GO:0120147">
    <property type="term" value="F:formylglycine-generating oxidase activity"/>
    <property type="evidence" value="ECO:0007669"/>
    <property type="project" value="TreeGrafter"/>
</dbReference>
<keyword evidence="5" id="KW-1185">Reference proteome</keyword>
<evidence type="ECO:0000313" key="4">
    <source>
        <dbReference type="EMBL" id="ADY57908.1"/>
    </source>
</evidence>
<evidence type="ECO:0000256" key="2">
    <source>
        <dbReference type="SAM" id="SignalP"/>
    </source>
</evidence>
<dbReference type="Gene3D" id="3.90.1580.10">
    <property type="entry name" value="paralog of FGE (formylglycine-generating enzyme)"/>
    <property type="match status" value="1"/>
</dbReference>